<sequence>VDALFWCSIAICDMVSLATASADWLSTAVAGKVVVLACFALFRLDGFVYKSGCTAAKEGPESLGGLKKGHKELSPSMYINGLKPCLDFYLIADNTVTIHLIAAKVS</sequence>
<keyword evidence="1" id="KW-1133">Transmembrane helix</keyword>
<evidence type="ECO:0000313" key="3">
    <source>
        <dbReference type="Proteomes" id="UP000016929"/>
    </source>
</evidence>
<evidence type="ECO:0000313" key="2">
    <source>
        <dbReference type="EMBL" id="EMT73752.1"/>
    </source>
</evidence>
<keyword evidence="1" id="KW-0812">Transmembrane</keyword>
<reference evidence="3" key="1">
    <citation type="submission" date="2012-09" db="EMBL/GenBank/DDBJ databases">
        <title>Genome sequencing and comparative transcriptomics of race 1 and race 4 of banana pathogen: Fusarium oxysporum f. sp. cubense.</title>
        <authorList>
            <person name="Fang X."/>
            <person name="Huang J."/>
        </authorList>
    </citation>
    <scope>NUCLEOTIDE SEQUENCE [LARGE SCALE GENOMIC DNA]</scope>
    <source>
        <strain evidence="3">race 4</strain>
    </source>
</reference>
<dbReference type="HOGENOM" id="CLU_2229471_0_0_1"/>
<evidence type="ECO:0000256" key="1">
    <source>
        <dbReference type="SAM" id="Phobius"/>
    </source>
</evidence>
<reference evidence="3" key="2">
    <citation type="journal article" date="2014" name="PLoS ONE">
        <title>Genome and Transcriptome Analysis of the Fungal Pathogen Fusarium oxysporum f. sp. cubense Causing Banana Vascular Wilt Disease.</title>
        <authorList>
            <person name="Guo L."/>
            <person name="Han L."/>
            <person name="Yang L."/>
            <person name="Zeng H."/>
            <person name="Fan D."/>
            <person name="Zhu Y."/>
            <person name="Feng Y."/>
            <person name="Wang G."/>
            <person name="Peng C."/>
            <person name="Jiang X."/>
            <person name="Zhou D."/>
            <person name="Ni P."/>
            <person name="Liang C."/>
            <person name="Liu L."/>
            <person name="Wang J."/>
            <person name="Mao C."/>
            <person name="Fang X."/>
            <person name="Peng M."/>
            <person name="Huang J."/>
        </authorList>
    </citation>
    <scope>NUCLEOTIDE SEQUENCE [LARGE SCALE GENOMIC DNA]</scope>
    <source>
        <strain evidence="3">race 4</strain>
    </source>
</reference>
<protein>
    <submittedName>
        <fullName evidence="2">Uncharacterized protein</fullName>
    </submittedName>
</protein>
<proteinExistence type="predicted"/>
<accession>N1S9X4</accession>
<dbReference type="AlphaFoldDB" id="N1S9X4"/>
<name>N1S9X4_FUSC4</name>
<keyword evidence="1" id="KW-0472">Membrane</keyword>
<gene>
    <name evidence="2" type="ORF">FOC4_g10000811</name>
</gene>
<dbReference type="Proteomes" id="UP000016929">
    <property type="component" value="Unassembled WGS sequence"/>
</dbReference>
<feature type="non-terminal residue" evidence="2">
    <location>
        <position position="1"/>
    </location>
</feature>
<dbReference type="EMBL" id="KB726225">
    <property type="protein sequence ID" value="EMT73752.1"/>
    <property type="molecule type" value="Genomic_DNA"/>
</dbReference>
<feature type="transmembrane region" description="Helical" evidence="1">
    <location>
        <begin position="24"/>
        <end position="42"/>
    </location>
</feature>
<organism evidence="2 3">
    <name type="scientific">Fusarium oxysporum f. sp. cubense (strain race 4)</name>
    <name type="common">Panama disease fungus</name>
    <dbReference type="NCBI Taxonomy" id="2502994"/>
    <lineage>
        <taxon>Eukaryota</taxon>
        <taxon>Fungi</taxon>
        <taxon>Dikarya</taxon>
        <taxon>Ascomycota</taxon>
        <taxon>Pezizomycotina</taxon>
        <taxon>Sordariomycetes</taxon>
        <taxon>Hypocreomycetidae</taxon>
        <taxon>Hypocreales</taxon>
        <taxon>Nectriaceae</taxon>
        <taxon>Fusarium</taxon>
        <taxon>Fusarium oxysporum species complex</taxon>
    </lineage>
</organism>
<keyword evidence="3" id="KW-1185">Reference proteome</keyword>